<protein>
    <submittedName>
        <fullName evidence="1">Uncharacterized protein</fullName>
    </submittedName>
</protein>
<reference evidence="1" key="1">
    <citation type="submission" date="2020-01" db="EMBL/GenBank/DDBJ databases">
        <title>Genome sequence of Kobresia littledalei, the first chromosome-level genome in the family Cyperaceae.</title>
        <authorList>
            <person name="Qu G."/>
        </authorList>
    </citation>
    <scope>NUCLEOTIDE SEQUENCE</scope>
    <source>
        <strain evidence="1">C.B.Clarke</strain>
        <tissue evidence="1">Leaf</tissue>
    </source>
</reference>
<dbReference type="AlphaFoldDB" id="A0A833VF36"/>
<keyword evidence="2" id="KW-1185">Reference proteome</keyword>
<sequence length="179" mass="19870">MYRSCEQLDPSLLSSTPMTADNLLSFAGPATAKEYIFKLNCNCNKFTDVRPSATNSICESCGKSCSYTTLSYTGPSVTKKAVERDRYVKDGVTYFVMDDLSVVHLTPLESIALLNKTGHKNLSLLEEKTVTLDVQQGLELLKTSFRSKNVLTDMFLAKDKEALAEDSDLDMILGFSFFD</sequence>
<dbReference type="PANTHER" id="PTHR33103:SF19">
    <property type="entry name" value="OS09G0544700 PROTEIN"/>
    <property type="match status" value="1"/>
</dbReference>
<gene>
    <name evidence="1" type="ORF">FCM35_KLT19047</name>
</gene>
<comment type="caution">
    <text evidence="1">The sequence shown here is derived from an EMBL/GenBank/DDBJ whole genome shotgun (WGS) entry which is preliminary data.</text>
</comment>
<dbReference type="OrthoDB" id="2014278at2759"/>
<evidence type="ECO:0000313" key="1">
    <source>
        <dbReference type="EMBL" id="KAF3336461.1"/>
    </source>
</evidence>
<accession>A0A833VF36</accession>
<proteinExistence type="predicted"/>
<dbReference type="EMBL" id="SWLB01000007">
    <property type="protein sequence ID" value="KAF3336461.1"/>
    <property type="molecule type" value="Genomic_DNA"/>
</dbReference>
<dbReference type="Pfam" id="PF05056">
    <property type="entry name" value="DUF674"/>
    <property type="match status" value="1"/>
</dbReference>
<evidence type="ECO:0000313" key="2">
    <source>
        <dbReference type="Proteomes" id="UP000623129"/>
    </source>
</evidence>
<name>A0A833VF36_9POAL</name>
<dbReference type="Proteomes" id="UP000623129">
    <property type="component" value="Unassembled WGS sequence"/>
</dbReference>
<organism evidence="1 2">
    <name type="scientific">Carex littledalei</name>
    <dbReference type="NCBI Taxonomy" id="544730"/>
    <lineage>
        <taxon>Eukaryota</taxon>
        <taxon>Viridiplantae</taxon>
        <taxon>Streptophyta</taxon>
        <taxon>Embryophyta</taxon>
        <taxon>Tracheophyta</taxon>
        <taxon>Spermatophyta</taxon>
        <taxon>Magnoliopsida</taxon>
        <taxon>Liliopsida</taxon>
        <taxon>Poales</taxon>
        <taxon>Cyperaceae</taxon>
        <taxon>Cyperoideae</taxon>
        <taxon>Cariceae</taxon>
        <taxon>Carex</taxon>
        <taxon>Carex subgen. Euthyceras</taxon>
    </lineage>
</organism>
<dbReference type="InterPro" id="IPR007750">
    <property type="entry name" value="DUF674"/>
</dbReference>
<dbReference type="PANTHER" id="PTHR33103">
    <property type="entry name" value="OS01G0153900 PROTEIN"/>
    <property type="match status" value="1"/>
</dbReference>